<protein>
    <submittedName>
        <fullName evidence="1">Uncharacterized protein</fullName>
    </submittedName>
</protein>
<dbReference type="EMBL" id="JAYMYQ010000007">
    <property type="protein sequence ID" value="KAK7321558.1"/>
    <property type="molecule type" value="Genomic_DNA"/>
</dbReference>
<comment type="caution">
    <text evidence="1">The sequence shown here is derived from an EMBL/GenBank/DDBJ whole genome shotgun (WGS) entry which is preliminary data.</text>
</comment>
<name>A0AAN9Q863_CANGL</name>
<reference evidence="1 2" key="1">
    <citation type="submission" date="2024-01" db="EMBL/GenBank/DDBJ databases">
        <title>The genomes of 5 underutilized Papilionoideae crops provide insights into root nodulation and disease resistanc.</title>
        <authorList>
            <person name="Jiang F."/>
        </authorList>
    </citation>
    <scope>NUCLEOTIDE SEQUENCE [LARGE SCALE GENOMIC DNA]</scope>
    <source>
        <strain evidence="1">LVBAO_FW01</strain>
        <tissue evidence="1">Leaves</tissue>
    </source>
</reference>
<keyword evidence="2" id="KW-1185">Reference proteome</keyword>
<gene>
    <name evidence="1" type="ORF">VNO77_32332</name>
</gene>
<sequence>MRHWKLRGLHDSRCQSDGFSLYWSHIPWRILAMHGLNLEALKIGVLFEVLALPSTSCMANRGKEGRASYQRVLKGLYGSALNNLNEETILHARAFMSSKPDPCHATPTIDFAFPHHLVVLLACIKLSSEWPEQPRTLRTSPYLRSSFGVQSSSYFGLSFYG</sequence>
<organism evidence="1 2">
    <name type="scientific">Canavalia gladiata</name>
    <name type="common">Sword bean</name>
    <name type="synonym">Dolichos gladiatus</name>
    <dbReference type="NCBI Taxonomy" id="3824"/>
    <lineage>
        <taxon>Eukaryota</taxon>
        <taxon>Viridiplantae</taxon>
        <taxon>Streptophyta</taxon>
        <taxon>Embryophyta</taxon>
        <taxon>Tracheophyta</taxon>
        <taxon>Spermatophyta</taxon>
        <taxon>Magnoliopsida</taxon>
        <taxon>eudicotyledons</taxon>
        <taxon>Gunneridae</taxon>
        <taxon>Pentapetalae</taxon>
        <taxon>rosids</taxon>
        <taxon>fabids</taxon>
        <taxon>Fabales</taxon>
        <taxon>Fabaceae</taxon>
        <taxon>Papilionoideae</taxon>
        <taxon>50 kb inversion clade</taxon>
        <taxon>NPAAA clade</taxon>
        <taxon>indigoferoid/millettioid clade</taxon>
        <taxon>Phaseoleae</taxon>
        <taxon>Canavalia</taxon>
    </lineage>
</organism>
<evidence type="ECO:0000313" key="2">
    <source>
        <dbReference type="Proteomes" id="UP001367508"/>
    </source>
</evidence>
<dbReference type="Proteomes" id="UP001367508">
    <property type="component" value="Unassembled WGS sequence"/>
</dbReference>
<accession>A0AAN9Q863</accession>
<evidence type="ECO:0000313" key="1">
    <source>
        <dbReference type="EMBL" id="KAK7321558.1"/>
    </source>
</evidence>
<proteinExistence type="predicted"/>
<dbReference type="AlphaFoldDB" id="A0AAN9Q863"/>